<dbReference type="GeneTree" id="ENSGT00940000154572"/>
<dbReference type="Proteomes" id="UP000694391">
    <property type="component" value="Unplaced"/>
</dbReference>
<dbReference type="InterPro" id="IPR013761">
    <property type="entry name" value="SAM/pointed_sf"/>
</dbReference>
<reference evidence="2" key="2">
    <citation type="submission" date="2025-09" db="UniProtKB">
        <authorList>
            <consortium name="Ensembl"/>
        </authorList>
    </citation>
    <scope>IDENTIFICATION</scope>
</reference>
<keyword evidence="3" id="KW-1185">Reference proteome</keyword>
<protein>
    <recommendedName>
        <fullName evidence="1">SAM domain-containing protein</fullName>
    </recommendedName>
</protein>
<dbReference type="Ensembl" id="ENSCAFT00020035788.1">
    <property type="protein sequence ID" value="ENSCAFP00020030995.1"/>
    <property type="gene ID" value="ENSCAFG00020024208.1"/>
</dbReference>
<dbReference type="SUPFAM" id="SSF47769">
    <property type="entry name" value="SAM/Pointed domain"/>
    <property type="match status" value="1"/>
</dbReference>
<dbReference type="AlphaFoldDB" id="A0A8C0LHP4"/>
<name>A0A8C0LHP4_CANLU</name>
<evidence type="ECO:0000313" key="2">
    <source>
        <dbReference type="Ensembl" id="ENSCAFP00020030995.1"/>
    </source>
</evidence>
<proteinExistence type="predicted"/>
<evidence type="ECO:0000313" key="3">
    <source>
        <dbReference type="Proteomes" id="UP000694391"/>
    </source>
</evidence>
<evidence type="ECO:0000259" key="1">
    <source>
        <dbReference type="Pfam" id="PF00536"/>
    </source>
</evidence>
<organism evidence="2 3">
    <name type="scientific">Canis lupus dingo</name>
    <name type="common">dingo</name>
    <dbReference type="NCBI Taxonomy" id="286419"/>
    <lineage>
        <taxon>Eukaryota</taxon>
        <taxon>Metazoa</taxon>
        <taxon>Chordata</taxon>
        <taxon>Craniata</taxon>
        <taxon>Vertebrata</taxon>
        <taxon>Euteleostomi</taxon>
        <taxon>Mammalia</taxon>
        <taxon>Eutheria</taxon>
        <taxon>Laurasiatheria</taxon>
        <taxon>Carnivora</taxon>
        <taxon>Caniformia</taxon>
        <taxon>Canidae</taxon>
        <taxon>Canis</taxon>
    </lineage>
</organism>
<sequence>MMWQCHLSAQDYRYYPVDGYSLLKRFPLHPLTGPRCPVQTVGQWLESIGLPQYENHLMANGFDNVQFMVRRLCFNITFIFFLKQGVYI</sequence>
<reference evidence="2" key="1">
    <citation type="submission" date="2025-08" db="UniProtKB">
        <authorList>
            <consortium name="Ensembl"/>
        </authorList>
    </citation>
    <scope>IDENTIFICATION</scope>
</reference>
<dbReference type="Pfam" id="PF00536">
    <property type="entry name" value="SAM_1"/>
    <property type="match status" value="1"/>
</dbReference>
<accession>A0A8C0LHP4</accession>
<dbReference type="InterPro" id="IPR001660">
    <property type="entry name" value="SAM"/>
</dbReference>
<dbReference type="Gene3D" id="1.10.150.50">
    <property type="entry name" value="Transcription Factor, Ets-1"/>
    <property type="match status" value="1"/>
</dbReference>
<feature type="domain" description="SAM" evidence="1">
    <location>
        <begin position="37"/>
        <end position="68"/>
    </location>
</feature>